<dbReference type="InterPro" id="IPR017932">
    <property type="entry name" value="GATase_2_dom"/>
</dbReference>
<dbReference type="Gene3D" id="3.60.20.10">
    <property type="entry name" value="Glutamine Phosphoribosylpyrophosphate, subunit 1, domain 1"/>
    <property type="match status" value="1"/>
</dbReference>
<evidence type="ECO:0000313" key="9">
    <source>
        <dbReference type="EMBL" id="MCG2577747.1"/>
    </source>
</evidence>
<evidence type="ECO:0000256" key="1">
    <source>
        <dbReference type="ARBA" id="ARBA00005187"/>
    </source>
</evidence>
<evidence type="ECO:0000256" key="6">
    <source>
        <dbReference type="ARBA" id="ARBA00022962"/>
    </source>
</evidence>
<proteinExistence type="inferred from homology"/>
<dbReference type="PANTHER" id="PTHR43284:SF1">
    <property type="entry name" value="ASPARAGINE SYNTHETASE"/>
    <property type="match status" value="1"/>
</dbReference>
<dbReference type="PIRSF" id="PIRSF001589">
    <property type="entry name" value="Asn_synthetase_glu-h"/>
    <property type="match status" value="1"/>
</dbReference>
<dbReference type="SUPFAM" id="SSF56235">
    <property type="entry name" value="N-terminal nucleophile aminohydrolases (Ntn hydrolases)"/>
    <property type="match status" value="1"/>
</dbReference>
<dbReference type="GO" id="GO:0004066">
    <property type="term" value="F:asparagine synthase (glutamine-hydrolyzing) activity"/>
    <property type="evidence" value="ECO:0007669"/>
    <property type="project" value="UniProtKB-EC"/>
</dbReference>
<reference evidence="9" key="1">
    <citation type="submission" date="2022-01" db="EMBL/GenBank/DDBJ databases">
        <authorList>
            <person name="Jo J.-H."/>
            <person name="Im W.-T."/>
        </authorList>
    </citation>
    <scope>NUCLEOTIDE SEQUENCE</scope>
    <source>
        <strain evidence="9">XY25</strain>
    </source>
</reference>
<evidence type="ECO:0000256" key="4">
    <source>
        <dbReference type="ARBA" id="ARBA00022741"/>
    </source>
</evidence>
<organism evidence="9 10">
    <name type="scientific">Dechloromonas hankyongensis</name>
    <dbReference type="NCBI Taxonomy" id="2908002"/>
    <lineage>
        <taxon>Bacteria</taxon>
        <taxon>Pseudomonadati</taxon>
        <taxon>Pseudomonadota</taxon>
        <taxon>Betaproteobacteria</taxon>
        <taxon>Rhodocyclales</taxon>
        <taxon>Azonexaceae</taxon>
        <taxon>Dechloromonas</taxon>
    </lineage>
</organism>
<dbReference type="Proteomes" id="UP001165384">
    <property type="component" value="Unassembled WGS sequence"/>
</dbReference>
<dbReference type="InterPro" id="IPR029055">
    <property type="entry name" value="Ntn_hydrolases_N"/>
</dbReference>
<gene>
    <name evidence="9" type="primary">asnB</name>
    <name evidence="9" type="ORF">LZ012_12155</name>
</gene>
<dbReference type="PROSITE" id="PS51278">
    <property type="entry name" value="GATASE_TYPE_2"/>
    <property type="match status" value="1"/>
</dbReference>
<dbReference type="PANTHER" id="PTHR43284">
    <property type="entry name" value="ASPARAGINE SYNTHETASE (GLUTAMINE-HYDROLYZING)"/>
    <property type="match status" value="1"/>
</dbReference>
<dbReference type="InterPro" id="IPR001962">
    <property type="entry name" value="Asn_synthase"/>
</dbReference>
<dbReference type="Pfam" id="PF00733">
    <property type="entry name" value="Asn_synthase"/>
    <property type="match status" value="1"/>
</dbReference>
<dbReference type="Gene3D" id="3.40.50.620">
    <property type="entry name" value="HUPs"/>
    <property type="match status" value="1"/>
</dbReference>
<comment type="caution">
    <text evidence="9">The sequence shown here is derived from an EMBL/GenBank/DDBJ whole genome shotgun (WGS) entry which is preliminary data.</text>
</comment>
<keyword evidence="5" id="KW-0067">ATP-binding</keyword>
<evidence type="ECO:0000256" key="5">
    <source>
        <dbReference type="ARBA" id="ARBA00022840"/>
    </source>
</evidence>
<comment type="similarity">
    <text evidence="2">Belongs to the asparagine synthetase family.</text>
</comment>
<dbReference type="NCBIfam" id="TIGR01536">
    <property type="entry name" value="asn_synth_AEB"/>
    <property type="match status" value="1"/>
</dbReference>
<dbReference type="InterPro" id="IPR033738">
    <property type="entry name" value="AsnB_N"/>
</dbReference>
<evidence type="ECO:0000256" key="2">
    <source>
        <dbReference type="ARBA" id="ARBA00005752"/>
    </source>
</evidence>
<comment type="catalytic activity">
    <reaction evidence="7">
        <text>L-aspartate + L-glutamine + ATP + H2O = L-asparagine + L-glutamate + AMP + diphosphate + H(+)</text>
        <dbReference type="Rhea" id="RHEA:12228"/>
        <dbReference type="ChEBI" id="CHEBI:15377"/>
        <dbReference type="ChEBI" id="CHEBI:15378"/>
        <dbReference type="ChEBI" id="CHEBI:29985"/>
        <dbReference type="ChEBI" id="CHEBI:29991"/>
        <dbReference type="ChEBI" id="CHEBI:30616"/>
        <dbReference type="ChEBI" id="CHEBI:33019"/>
        <dbReference type="ChEBI" id="CHEBI:58048"/>
        <dbReference type="ChEBI" id="CHEBI:58359"/>
        <dbReference type="ChEBI" id="CHEBI:456215"/>
        <dbReference type="EC" id="6.3.5.4"/>
    </reaction>
</comment>
<sequence length="641" mass="71404">MCGIYGIIHLDGTAADPALMERMGNITRHRGPDDHGWHADGNCVIGMRRLSIIDLAGGHQPLTNEDESLWLVCNGEIYNFRELREELITAGHRFRTGSDCEVLLHAYEAWGDEFPLRLNGMYNFALWDAKRRRLLIGRDRIGVKPLYWRQDGQRLAFATEAKALLELPGVTAEVDRVALASYLNLGYVSAPRSMFAGISKLPVASMMRIEDGTAHIGRYWSLPEKVETGVSENEWLERIATGIERSVRMQMVSDVPIGAFLSGGIDSSAVVACMATATSQPVKTYAIGFGGSAADNFYNELPYAKRVAELFGSEHHEIVVKPDVVALLPRLLWHMDEPIADTAFITTYLVSEFARKDVTVILSGVGGDELFGGYRRYLGNHYAERFSRLPRLLQGAAKQIGRILPADRHSKWLNIARLAKGFLATAELSFEDRYRAYLQIMDRSLASQLMPGIQSSSWDPLLDAFAGSHQDDPCNHMLAVDMASQLPDDLLMLTDKMSMTVSLECRVPLLDHELLEMAATMPESVKIKGGVLKAAMKKALAGHLPPDILHRKKRGFGTPMGAWLKGELGRVLDRILSPESIGRRGLFDPLVVSRLIADHRANRQDYTDALIALINFEVWARIYLDHRSHDDVTVELQGMLA</sequence>
<dbReference type="Pfam" id="PF13537">
    <property type="entry name" value="GATase_7"/>
    <property type="match status" value="1"/>
</dbReference>
<dbReference type="InterPro" id="IPR006426">
    <property type="entry name" value="Asn_synth_AEB"/>
</dbReference>
<evidence type="ECO:0000256" key="3">
    <source>
        <dbReference type="ARBA" id="ARBA00012737"/>
    </source>
</evidence>
<accession>A0ABS9K3J4</accession>
<dbReference type="SUPFAM" id="SSF52402">
    <property type="entry name" value="Adenine nucleotide alpha hydrolases-like"/>
    <property type="match status" value="1"/>
</dbReference>
<dbReference type="RefSeq" id="WP_275711080.1">
    <property type="nucleotide sequence ID" value="NZ_JAKLTN010000002.1"/>
</dbReference>
<evidence type="ECO:0000259" key="8">
    <source>
        <dbReference type="PROSITE" id="PS51278"/>
    </source>
</evidence>
<name>A0ABS9K3J4_9RHOO</name>
<dbReference type="EC" id="6.3.5.4" evidence="3"/>
<feature type="domain" description="Glutamine amidotransferase type-2" evidence="8">
    <location>
        <begin position="2"/>
        <end position="212"/>
    </location>
</feature>
<dbReference type="CDD" id="cd01991">
    <property type="entry name" value="Asn_synthase_B_C"/>
    <property type="match status" value="1"/>
</dbReference>
<dbReference type="EMBL" id="JAKLTN010000002">
    <property type="protein sequence ID" value="MCG2577747.1"/>
    <property type="molecule type" value="Genomic_DNA"/>
</dbReference>
<dbReference type="InterPro" id="IPR051786">
    <property type="entry name" value="ASN_synthetase/amidase"/>
</dbReference>
<keyword evidence="9" id="KW-0436">Ligase</keyword>
<keyword evidence="6" id="KW-0315">Glutamine amidotransferase</keyword>
<evidence type="ECO:0000313" key="10">
    <source>
        <dbReference type="Proteomes" id="UP001165384"/>
    </source>
</evidence>
<keyword evidence="10" id="KW-1185">Reference proteome</keyword>
<dbReference type="InterPro" id="IPR014729">
    <property type="entry name" value="Rossmann-like_a/b/a_fold"/>
</dbReference>
<protein>
    <recommendedName>
        <fullName evidence="3">asparagine synthase (glutamine-hydrolyzing)</fullName>
        <ecNumber evidence="3">6.3.5.4</ecNumber>
    </recommendedName>
</protein>
<dbReference type="CDD" id="cd00712">
    <property type="entry name" value="AsnB"/>
    <property type="match status" value="1"/>
</dbReference>
<keyword evidence="4" id="KW-0547">Nucleotide-binding</keyword>
<comment type="pathway">
    <text evidence="1">Amino-acid biosynthesis; L-asparagine biosynthesis; L-asparagine from L-aspartate (L-Gln route): step 1/1.</text>
</comment>
<evidence type="ECO:0000256" key="7">
    <source>
        <dbReference type="ARBA" id="ARBA00048741"/>
    </source>
</evidence>